<dbReference type="GO" id="GO:0000981">
    <property type="term" value="F:DNA-binding transcription factor activity, RNA polymerase II-specific"/>
    <property type="evidence" value="ECO:0007669"/>
    <property type="project" value="InterPro"/>
</dbReference>
<feature type="compositionally biased region" description="Polar residues" evidence="6">
    <location>
        <begin position="189"/>
        <end position="200"/>
    </location>
</feature>
<dbReference type="SUPFAM" id="SSF55455">
    <property type="entry name" value="SRF-like"/>
    <property type="match status" value="1"/>
</dbReference>
<evidence type="ECO:0000256" key="5">
    <source>
        <dbReference type="ARBA" id="ARBA00023242"/>
    </source>
</evidence>
<dbReference type="Proteomes" id="UP000006038">
    <property type="component" value="Chromosome 7"/>
</dbReference>
<evidence type="ECO:0000259" key="7">
    <source>
        <dbReference type="PROSITE" id="PS50066"/>
    </source>
</evidence>
<protein>
    <recommendedName>
        <fullName evidence="7">MADS-box domain-containing protein</fullName>
    </recommendedName>
</protein>
<keyword evidence="3" id="KW-0238">DNA-binding</keyword>
<dbReference type="PROSITE" id="PS50066">
    <property type="entry name" value="MADS_BOX_2"/>
    <property type="match status" value="1"/>
</dbReference>
<dbReference type="OMA" id="QQNDPRE"/>
<dbReference type="Gramene" id="OB07G14520.1">
    <property type="protein sequence ID" value="OB07G14520.1"/>
    <property type="gene ID" value="OB07G14520"/>
</dbReference>
<dbReference type="GO" id="GO:0000987">
    <property type="term" value="F:cis-regulatory region sequence-specific DNA binding"/>
    <property type="evidence" value="ECO:0007669"/>
    <property type="project" value="InterPro"/>
</dbReference>
<evidence type="ECO:0000256" key="2">
    <source>
        <dbReference type="ARBA" id="ARBA00023015"/>
    </source>
</evidence>
<dbReference type="InterPro" id="IPR002100">
    <property type="entry name" value="TF_MADSbox"/>
</dbReference>
<evidence type="ECO:0000256" key="6">
    <source>
        <dbReference type="SAM" id="MobiDB-lite"/>
    </source>
</evidence>
<dbReference type="GO" id="GO:0005634">
    <property type="term" value="C:nucleus"/>
    <property type="evidence" value="ECO:0007669"/>
    <property type="project" value="UniProtKB-SubCell"/>
</dbReference>
<accession>J3MJ70</accession>
<proteinExistence type="predicted"/>
<dbReference type="PRINTS" id="PR00404">
    <property type="entry name" value="MADSDOMAIN"/>
</dbReference>
<keyword evidence="2" id="KW-0805">Transcription regulation</keyword>
<dbReference type="CDD" id="cd00266">
    <property type="entry name" value="MADS_SRF_like"/>
    <property type="match status" value="1"/>
</dbReference>
<dbReference type="eggNOG" id="KOG0014">
    <property type="taxonomic scope" value="Eukaryota"/>
</dbReference>
<dbReference type="Gene3D" id="3.40.1810.10">
    <property type="entry name" value="Transcription factor, MADS-box"/>
    <property type="match status" value="1"/>
</dbReference>
<dbReference type="InterPro" id="IPR033897">
    <property type="entry name" value="SRF-like_MADS-box"/>
</dbReference>
<dbReference type="GO" id="GO:0045944">
    <property type="term" value="P:positive regulation of transcription by RNA polymerase II"/>
    <property type="evidence" value="ECO:0007669"/>
    <property type="project" value="InterPro"/>
</dbReference>
<keyword evidence="5" id="KW-0539">Nucleus</keyword>
<reference evidence="8" key="1">
    <citation type="journal article" date="2013" name="Nat. Commun.">
        <title>Whole-genome sequencing of Oryza brachyantha reveals mechanisms underlying Oryza genome evolution.</title>
        <authorList>
            <person name="Chen J."/>
            <person name="Huang Q."/>
            <person name="Gao D."/>
            <person name="Wang J."/>
            <person name="Lang Y."/>
            <person name="Liu T."/>
            <person name="Li B."/>
            <person name="Bai Z."/>
            <person name="Luis Goicoechea J."/>
            <person name="Liang C."/>
            <person name="Chen C."/>
            <person name="Zhang W."/>
            <person name="Sun S."/>
            <person name="Liao Y."/>
            <person name="Zhang X."/>
            <person name="Yang L."/>
            <person name="Song C."/>
            <person name="Wang M."/>
            <person name="Shi J."/>
            <person name="Liu G."/>
            <person name="Liu J."/>
            <person name="Zhou H."/>
            <person name="Zhou W."/>
            <person name="Yu Q."/>
            <person name="An N."/>
            <person name="Chen Y."/>
            <person name="Cai Q."/>
            <person name="Wang B."/>
            <person name="Liu B."/>
            <person name="Min J."/>
            <person name="Huang Y."/>
            <person name="Wu H."/>
            <person name="Li Z."/>
            <person name="Zhang Y."/>
            <person name="Yin Y."/>
            <person name="Song W."/>
            <person name="Jiang J."/>
            <person name="Jackson S.A."/>
            <person name="Wing R.A."/>
            <person name="Wang J."/>
            <person name="Chen M."/>
        </authorList>
    </citation>
    <scope>NUCLEOTIDE SEQUENCE [LARGE SCALE GENOMIC DNA]</scope>
    <source>
        <strain evidence="8">cv. IRGC 101232</strain>
    </source>
</reference>
<evidence type="ECO:0000313" key="8">
    <source>
        <dbReference type="EnsemblPlants" id="OB07G14520.1"/>
    </source>
</evidence>
<keyword evidence="4" id="KW-0804">Transcription</keyword>
<dbReference type="SMART" id="SM00432">
    <property type="entry name" value="MADS"/>
    <property type="match status" value="1"/>
</dbReference>
<dbReference type="Pfam" id="PF00319">
    <property type="entry name" value="SRF-TF"/>
    <property type="match status" value="1"/>
</dbReference>
<sequence length="200" mass="21607">MPRTKLVLELIENEKKRKATYKNRRDGLVQKVSQFSTLCGVDAFLVCFGPGGEVVTTWPPGRPRRDAVPRPPMPPPALAAAPLEFDQSIMSGTAFMDSNPYATTNIVHGGSTATTAVLDDHGQFLAAGAGYDDDLLAHDFAFAAGSGYDLEPRVSTAEVWPMNTLSDPVDGIAFQQQQNDPRELLPGRSSGSNLQDVFQN</sequence>
<comment type="subcellular location">
    <subcellularLocation>
        <location evidence="1">Nucleus</location>
    </subcellularLocation>
</comment>
<dbReference type="EnsemblPlants" id="OB07G14520.1">
    <property type="protein sequence ID" value="OB07G14520.1"/>
    <property type="gene ID" value="OB07G14520"/>
</dbReference>
<dbReference type="AlphaFoldDB" id="J3MJ70"/>
<dbReference type="GO" id="GO:0046983">
    <property type="term" value="F:protein dimerization activity"/>
    <property type="evidence" value="ECO:0007669"/>
    <property type="project" value="InterPro"/>
</dbReference>
<keyword evidence="9" id="KW-1185">Reference proteome</keyword>
<evidence type="ECO:0000256" key="3">
    <source>
        <dbReference type="ARBA" id="ARBA00023125"/>
    </source>
</evidence>
<evidence type="ECO:0000256" key="1">
    <source>
        <dbReference type="ARBA" id="ARBA00004123"/>
    </source>
</evidence>
<feature type="region of interest" description="Disordered" evidence="6">
    <location>
        <begin position="177"/>
        <end position="200"/>
    </location>
</feature>
<organism evidence="8">
    <name type="scientific">Oryza brachyantha</name>
    <name type="common">malo sina</name>
    <dbReference type="NCBI Taxonomy" id="4533"/>
    <lineage>
        <taxon>Eukaryota</taxon>
        <taxon>Viridiplantae</taxon>
        <taxon>Streptophyta</taxon>
        <taxon>Embryophyta</taxon>
        <taxon>Tracheophyta</taxon>
        <taxon>Spermatophyta</taxon>
        <taxon>Magnoliopsida</taxon>
        <taxon>Liliopsida</taxon>
        <taxon>Poales</taxon>
        <taxon>Poaceae</taxon>
        <taxon>BOP clade</taxon>
        <taxon>Oryzoideae</taxon>
        <taxon>Oryzeae</taxon>
        <taxon>Oryzinae</taxon>
        <taxon>Oryza</taxon>
    </lineage>
</organism>
<evidence type="ECO:0000313" key="9">
    <source>
        <dbReference type="Proteomes" id="UP000006038"/>
    </source>
</evidence>
<dbReference type="InterPro" id="IPR036879">
    <property type="entry name" value="TF_MADSbox_sf"/>
</dbReference>
<feature type="domain" description="MADS-box" evidence="7">
    <location>
        <begin position="1"/>
        <end position="61"/>
    </location>
</feature>
<evidence type="ECO:0000256" key="4">
    <source>
        <dbReference type="ARBA" id="ARBA00023163"/>
    </source>
</evidence>
<dbReference type="HOGENOM" id="CLU_1368078_0_0_1"/>
<reference evidence="8" key="2">
    <citation type="submission" date="2013-04" db="UniProtKB">
        <authorList>
            <consortium name="EnsemblPlants"/>
        </authorList>
    </citation>
    <scope>IDENTIFICATION</scope>
</reference>
<name>J3MJ70_ORYBR</name>